<proteinExistence type="predicted"/>
<evidence type="ECO:0000256" key="1">
    <source>
        <dbReference type="SAM" id="MobiDB-lite"/>
    </source>
</evidence>
<gene>
    <name evidence="2" type="ORF">ZHD862_LOCUS34927</name>
</gene>
<organism evidence="2 3">
    <name type="scientific">Rotaria sordida</name>
    <dbReference type="NCBI Taxonomy" id="392033"/>
    <lineage>
        <taxon>Eukaryota</taxon>
        <taxon>Metazoa</taxon>
        <taxon>Spiralia</taxon>
        <taxon>Gnathifera</taxon>
        <taxon>Rotifera</taxon>
        <taxon>Eurotatoria</taxon>
        <taxon>Bdelloidea</taxon>
        <taxon>Philodinida</taxon>
        <taxon>Philodinidae</taxon>
        <taxon>Rotaria</taxon>
    </lineage>
</organism>
<evidence type="ECO:0000313" key="2">
    <source>
        <dbReference type="EMBL" id="CAF1443391.1"/>
    </source>
</evidence>
<dbReference type="Proteomes" id="UP000663864">
    <property type="component" value="Unassembled WGS sequence"/>
</dbReference>
<feature type="compositionally biased region" description="Polar residues" evidence="1">
    <location>
        <begin position="32"/>
        <end position="57"/>
    </location>
</feature>
<name>A0A815P2V0_9BILA</name>
<evidence type="ECO:0000313" key="3">
    <source>
        <dbReference type="Proteomes" id="UP000663864"/>
    </source>
</evidence>
<dbReference type="EMBL" id="CAJNOT010004731">
    <property type="protein sequence ID" value="CAF1443391.1"/>
    <property type="molecule type" value="Genomic_DNA"/>
</dbReference>
<feature type="compositionally biased region" description="Acidic residues" evidence="1">
    <location>
        <begin position="21"/>
        <end position="31"/>
    </location>
</feature>
<dbReference type="AlphaFoldDB" id="A0A815P2V0"/>
<comment type="caution">
    <text evidence="2">The sequence shown here is derived from an EMBL/GenBank/DDBJ whole genome shotgun (WGS) entry which is preliminary data.</text>
</comment>
<feature type="region of interest" description="Disordered" evidence="1">
    <location>
        <begin position="1"/>
        <end position="60"/>
    </location>
</feature>
<accession>A0A815P2V0</accession>
<sequence>MSDTIGEKHGAGDIMDVAILPEDENNPDGEETSSMTANVGSGSEINNRSYSSPSTYNDEPGARINRTISGDNSNFQIDSSMSAYDPNTPVGRQLHDLSNTIKQLITSVTSLNQNINQLHGDMVKIPSSTGDLSNDVRCLKDDFNNRNVTNGGAGGDS</sequence>
<reference evidence="2" key="1">
    <citation type="submission" date="2021-02" db="EMBL/GenBank/DDBJ databases">
        <authorList>
            <person name="Nowell W R."/>
        </authorList>
    </citation>
    <scope>NUCLEOTIDE SEQUENCE</scope>
</reference>
<protein>
    <submittedName>
        <fullName evidence="2">Uncharacterized protein</fullName>
    </submittedName>
</protein>
<feature type="compositionally biased region" description="Basic and acidic residues" evidence="1">
    <location>
        <begin position="1"/>
        <end position="11"/>
    </location>
</feature>